<keyword evidence="3" id="KW-1185">Reference proteome</keyword>
<proteinExistence type="predicted"/>
<dbReference type="Proteomes" id="UP000054217">
    <property type="component" value="Unassembled WGS sequence"/>
</dbReference>
<dbReference type="InParanoid" id="A0A0C3JNP3"/>
<dbReference type="OrthoDB" id="2631894at2759"/>
<gene>
    <name evidence="2" type="ORF">M404DRAFT_995250</name>
</gene>
<feature type="region of interest" description="Disordered" evidence="1">
    <location>
        <begin position="1"/>
        <end position="53"/>
    </location>
</feature>
<reference evidence="2 3" key="1">
    <citation type="submission" date="2014-04" db="EMBL/GenBank/DDBJ databases">
        <authorList>
            <consortium name="DOE Joint Genome Institute"/>
            <person name="Kuo A."/>
            <person name="Kohler A."/>
            <person name="Costa M.D."/>
            <person name="Nagy L.G."/>
            <person name="Floudas D."/>
            <person name="Copeland A."/>
            <person name="Barry K.W."/>
            <person name="Cichocki N."/>
            <person name="Veneault-Fourrey C."/>
            <person name="LaButti K."/>
            <person name="Lindquist E.A."/>
            <person name="Lipzen A."/>
            <person name="Lundell T."/>
            <person name="Morin E."/>
            <person name="Murat C."/>
            <person name="Sun H."/>
            <person name="Tunlid A."/>
            <person name="Henrissat B."/>
            <person name="Grigoriev I.V."/>
            <person name="Hibbett D.S."/>
            <person name="Martin F."/>
            <person name="Nordberg H.P."/>
            <person name="Cantor M.N."/>
            <person name="Hua S.X."/>
        </authorList>
    </citation>
    <scope>NUCLEOTIDE SEQUENCE [LARGE SCALE GENOMIC DNA]</scope>
    <source>
        <strain evidence="2 3">Marx 270</strain>
    </source>
</reference>
<evidence type="ECO:0000313" key="3">
    <source>
        <dbReference type="Proteomes" id="UP000054217"/>
    </source>
</evidence>
<feature type="compositionally biased region" description="Low complexity" evidence="1">
    <location>
        <begin position="1"/>
        <end position="29"/>
    </location>
</feature>
<dbReference type="HOGENOM" id="CLU_1971434_0_0_1"/>
<evidence type="ECO:0000256" key="1">
    <source>
        <dbReference type="SAM" id="MobiDB-lite"/>
    </source>
</evidence>
<dbReference type="AlphaFoldDB" id="A0A0C3JNP3"/>
<protein>
    <submittedName>
        <fullName evidence="2">Uncharacterized protein</fullName>
    </submittedName>
</protein>
<name>A0A0C3JNP3_PISTI</name>
<sequence>MKSNPSYPSSLFPAPAPASASAPAFVSAPIPTPIESEGGNGHSHSTGERGPVRSSVLELLSSAKPNLEAFHPHFVKMGITDGNALRDLLSWPVHVQERMLRVELGGAMSALQLYGLIAAMHQWKESH</sequence>
<evidence type="ECO:0000313" key="2">
    <source>
        <dbReference type="EMBL" id="KIO10788.1"/>
    </source>
</evidence>
<dbReference type="EMBL" id="KN831951">
    <property type="protein sequence ID" value="KIO10788.1"/>
    <property type="molecule type" value="Genomic_DNA"/>
</dbReference>
<reference evidence="3" key="2">
    <citation type="submission" date="2015-01" db="EMBL/GenBank/DDBJ databases">
        <title>Evolutionary Origins and Diversification of the Mycorrhizal Mutualists.</title>
        <authorList>
            <consortium name="DOE Joint Genome Institute"/>
            <consortium name="Mycorrhizal Genomics Consortium"/>
            <person name="Kohler A."/>
            <person name="Kuo A."/>
            <person name="Nagy L.G."/>
            <person name="Floudas D."/>
            <person name="Copeland A."/>
            <person name="Barry K.W."/>
            <person name="Cichocki N."/>
            <person name="Veneault-Fourrey C."/>
            <person name="LaButti K."/>
            <person name="Lindquist E.A."/>
            <person name="Lipzen A."/>
            <person name="Lundell T."/>
            <person name="Morin E."/>
            <person name="Murat C."/>
            <person name="Riley R."/>
            <person name="Ohm R."/>
            <person name="Sun H."/>
            <person name="Tunlid A."/>
            <person name="Henrissat B."/>
            <person name="Grigoriev I.V."/>
            <person name="Hibbett D.S."/>
            <person name="Martin F."/>
        </authorList>
    </citation>
    <scope>NUCLEOTIDE SEQUENCE [LARGE SCALE GENOMIC DNA]</scope>
    <source>
        <strain evidence="3">Marx 270</strain>
    </source>
</reference>
<organism evidence="2 3">
    <name type="scientific">Pisolithus tinctorius Marx 270</name>
    <dbReference type="NCBI Taxonomy" id="870435"/>
    <lineage>
        <taxon>Eukaryota</taxon>
        <taxon>Fungi</taxon>
        <taxon>Dikarya</taxon>
        <taxon>Basidiomycota</taxon>
        <taxon>Agaricomycotina</taxon>
        <taxon>Agaricomycetes</taxon>
        <taxon>Agaricomycetidae</taxon>
        <taxon>Boletales</taxon>
        <taxon>Sclerodermatineae</taxon>
        <taxon>Pisolithaceae</taxon>
        <taxon>Pisolithus</taxon>
    </lineage>
</organism>
<accession>A0A0C3JNP3</accession>